<evidence type="ECO:0000313" key="1">
    <source>
        <dbReference type="EMBL" id="SFI47831.1"/>
    </source>
</evidence>
<gene>
    <name evidence="1" type="ORF">SAMN05443292_2633</name>
</gene>
<dbReference type="InterPro" id="IPR045944">
    <property type="entry name" value="DUF6364"/>
</dbReference>
<dbReference type="EMBL" id="FOQT01000005">
    <property type="protein sequence ID" value="SFI47831.1"/>
    <property type="molecule type" value="Genomic_DNA"/>
</dbReference>
<sequence length="102" mass="11921">MAKLHVMTTKLTLTIEKDIIEKAKIYAKGTQRSLSEMVQKYLENLGKVEDKEELSPQMKNLLDKIPKKSLVNELAGSLKMPKNFTDEELDNFRRDYLENKYK</sequence>
<dbReference type="Pfam" id="PF19891">
    <property type="entry name" value="DUF6364"/>
    <property type="match status" value="1"/>
</dbReference>
<reference evidence="1 2" key="1">
    <citation type="submission" date="2016-10" db="EMBL/GenBank/DDBJ databases">
        <authorList>
            <person name="de Groot N.N."/>
        </authorList>
    </citation>
    <scope>NUCLEOTIDE SEQUENCE [LARGE SCALE GENOMIC DNA]</scope>
    <source>
        <strain evidence="1 2">DSM 26000</strain>
    </source>
</reference>
<organism evidence="1 2">
    <name type="scientific">Halpernia frigidisoli</name>
    <dbReference type="NCBI Taxonomy" id="1125876"/>
    <lineage>
        <taxon>Bacteria</taxon>
        <taxon>Pseudomonadati</taxon>
        <taxon>Bacteroidota</taxon>
        <taxon>Flavobacteriia</taxon>
        <taxon>Flavobacteriales</taxon>
        <taxon>Weeksellaceae</taxon>
        <taxon>Chryseobacterium group</taxon>
        <taxon>Halpernia</taxon>
    </lineage>
</organism>
<dbReference type="AlphaFoldDB" id="A0A1I3IIS0"/>
<dbReference type="STRING" id="1125876.SAMN05443292_2633"/>
<evidence type="ECO:0000313" key="2">
    <source>
        <dbReference type="Proteomes" id="UP000198931"/>
    </source>
</evidence>
<keyword evidence="2" id="KW-1185">Reference proteome</keyword>
<accession>A0A1I3IIS0</accession>
<dbReference type="Proteomes" id="UP000198931">
    <property type="component" value="Unassembled WGS sequence"/>
</dbReference>
<proteinExistence type="predicted"/>
<protein>
    <submittedName>
        <fullName evidence="1">Uncharacterized protein</fullName>
    </submittedName>
</protein>
<name>A0A1I3IIS0_9FLAO</name>